<proteinExistence type="predicted"/>
<dbReference type="SUPFAM" id="SSF48452">
    <property type="entry name" value="TPR-like"/>
    <property type="match status" value="1"/>
</dbReference>
<dbReference type="EMBL" id="PGTO01000009">
    <property type="protein sequence ID" value="RAU21618.1"/>
    <property type="molecule type" value="Genomic_DNA"/>
</dbReference>
<evidence type="ECO:0000313" key="4">
    <source>
        <dbReference type="Proteomes" id="UP000251075"/>
    </source>
</evidence>
<dbReference type="Pfam" id="PF05036">
    <property type="entry name" value="SPOR"/>
    <property type="match status" value="1"/>
</dbReference>
<protein>
    <recommendedName>
        <fullName evidence="2">SPOR domain-containing protein</fullName>
    </recommendedName>
</protein>
<gene>
    <name evidence="3" type="ORF">CU669_12670</name>
</gene>
<dbReference type="GO" id="GO:0042834">
    <property type="term" value="F:peptidoglycan binding"/>
    <property type="evidence" value="ECO:0007669"/>
    <property type="project" value="InterPro"/>
</dbReference>
<dbReference type="Proteomes" id="UP000251075">
    <property type="component" value="Unassembled WGS sequence"/>
</dbReference>
<evidence type="ECO:0000256" key="1">
    <source>
        <dbReference type="SAM" id="MobiDB-lite"/>
    </source>
</evidence>
<dbReference type="AlphaFoldDB" id="A0A364NX09"/>
<dbReference type="Gene3D" id="3.30.70.1070">
    <property type="entry name" value="Sporulation related repeat"/>
    <property type="match status" value="1"/>
</dbReference>
<evidence type="ECO:0000313" key="3">
    <source>
        <dbReference type="EMBL" id="RAU21618.1"/>
    </source>
</evidence>
<organism evidence="3 4">
    <name type="scientific">Paramagnetospirillum kuznetsovii</name>
    <dbReference type="NCBI Taxonomy" id="2053833"/>
    <lineage>
        <taxon>Bacteria</taxon>
        <taxon>Pseudomonadati</taxon>
        <taxon>Pseudomonadota</taxon>
        <taxon>Alphaproteobacteria</taxon>
        <taxon>Rhodospirillales</taxon>
        <taxon>Magnetospirillaceae</taxon>
        <taxon>Paramagnetospirillum</taxon>
    </lineage>
</organism>
<name>A0A364NX09_9PROT</name>
<dbReference type="PROSITE" id="PS51257">
    <property type="entry name" value="PROKAR_LIPOPROTEIN"/>
    <property type="match status" value="1"/>
</dbReference>
<accession>A0A364NX09</accession>
<dbReference type="SUPFAM" id="SSF110997">
    <property type="entry name" value="Sporulation related repeat"/>
    <property type="match status" value="1"/>
</dbReference>
<dbReference type="InterPro" id="IPR011990">
    <property type="entry name" value="TPR-like_helical_dom_sf"/>
</dbReference>
<comment type="caution">
    <text evidence="3">The sequence shown here is derived from an EMBL/GenBank/DDBJ whole genome shotgun (WGS) entry which is preliminary data.</text>
</comment>
<sequence>MGGFSRIVAAVIVTASFVGCGPLNDPRGPNQAMDGASIFADGYSEKAMNLLARGDYPNAERYALAALRNNPKESYSLYVAGMVYQATGRFDLARQYYEVIVANRPQITITVLADGAPQVRTLVDVAQANMAVIDKLTGRAMPRSAAQSGRISELPQLEPVMPGMAARGTVSAEQLAPGGVSAQGGTQAESNVANRFRILRRLLDEGLVTPDEYAQRRNTNLGALTPYSTKVTPALGLQRPGPTDAQVVDRLKELGKSLETRAISPTEHSAERTAILDALLPAEPRKVDLPVLPPKDVMEAATAVGRVERLRASGLVSADEARREKDAIERVLDGQLAKVPVSGTATGLRQGAPSANGAKESPSGNGVALATVKSEEEAQATWERIKGKYPEELGSMTASMRKVDMGEKGTRWKVVAGPLKSKDDARKLCKVLKLYRQACDPTGF</sequence>
<evidence type="ECO:0000259" key="2">
    <source>
        <dbReference type="PROSITE" id="PS51724"/>
    </source>
</evidence>
<dbReference type="PROSITE" id="PS51724">
    <property type="entry name" value="SPOR"/>
    <property type="match status" value="1"/>
</dbReference>
<dbReference type="OrthoDB" id="7338235at2"/>
<keyword evidence="4" id="KW-1185">Reference proteome</keyword>
<dbReference type="InterPro" id="IPR036680">
    <property type="entry name" value="SPOR-like_sf"/>
</dbReference>
<feature type="region of interest" description="Disordered" evidence="1">
    <location>
        <begin position="343"/>
        <end position="365"/>
    </location>
</feature>
<reference evidence="3 4" key="1">
    <citation type="submission" date="2017-11" db="EMBL/GenBank/DDBJ databases">
        <title>Draft genome sequence of magnetotactic bacterium Magnetospirillum kuznetsovii LBB-42.</title>
        <authorList>
            <person name="Grouzdev D.S."/>
            <person name="Rysina M.S."/>
            <person name="Baslerov R.V."/>
            <person name="Koziaeva V."/>
        </authorList>
    </citation>
    <scope>NUCLEOTIDE SEQUENCE [LARGE SCALE GENOMIC DNA]</scope>
    <source>
        <strain evidence="3 4">LBB-42</strain>
    </source>
</reference>
<dbReference type="Gene3D" id="1.25.40.10">
    <property type="entry name" value="Tetratricopeptide repeat domain"/>
    <property type="match status" value="1"/>
</dbReference>
<dbReference type="Pfam" id="PF13432">
    <property type="entry name" value="TPR_16"/>
    <property type="match status" value="1"/>
</dbReference>
<feature type="domain" description="SPOR" evidence="2">
    <location>
        <begin position="359"/>
        <end position="444"/>
    </location>
</feature>
<dbReference type="RefSeq" id="WP_112145378.1">
    <property type="nucleotide sequence ID" value="NZ_PGTO01000009.1"/>
</dbReference>
<dbReference type="InterPro" id="IPR007730">
    <property type="entry name" value="SPOR-like_dom"/>
</dbReference>